<comment type="similarity">
    <text evidence="2">Belongs to the NAD(P)-dependent epimerase/dehydratase family. Dihydroflavonol-4-reductase subfamily.</text>
</comment>
<feature type="region of interest" description="Disordered" evidence="3">
    <location>
        <begin position="353"/>
        <end position="425"/>
    </location>
</feature>
<dbReference type="SUPFAM" id="SSF51735">
    <property type="entry name" value="NAD(P)-binding Rossmann-fold domains"/>
    <property type="match status" value="1"/>
</dbReference>
<dbReference type="InterPro" id="IPR036291">
    <property type="entry name" value="NAD(P)-bd_dom_sf"/>
</dbReference>
<reference evidence="6" key="1">
    <citation type="submission" date="2025-08" db="UniProtKB">
        <authorList>
            <consortium name="RefSeq"/>
        </authorList>
    </citation>
    <scope>IDENTIFICATION</scope>
    <source>
        <tissue evidence="6">Muscle</tissue>
    </source>
</reference>
<dbReference type="Pfam" id="PF01370">
    <property type="entry name" value="Epimerase"/>
    <property type="match status" value="1"/>
</dbReference>
<dbReference type="Gene3D" id="3.40.50.720">
    <property type="entry name" value="NAD(P)-binding Rossmann-like Domain"/>
    <property type="match status" value="1"/>
</dbReference>
<evidence type="ECO:0000313" key="6">
    <source>
        <dbReference type="RefSeq" id="XP_013776919.1"/>
    </source>
</evidence>
<evidence type="ECO:0000313" key="5">
    <source>
        <dbReference type="Proteomes" id="UP000694941"/>
    </source>
</evidence>
<accession>A0ABM1B8F7</accession>
<proteinExistence type="inferred from homology"/>
<feature type="compositionally biased region" description="Basic and acidic residues" evidence="3">
    <location>
        <begin position="357"/>
        <end position="425"/>
    </location>
</feature>
<evidence type="ECO:0000256" key="2">
    <source>
        <dbReference type="ARBA" id="ARBA00023445"/>
    </source>
</evidence>
<sequence length="425" mass="47552">MASGVDSPLVLVTGATGFVSTHVIKLLQGEGYKVRGTVRNLKDEDKVKQIRELSPDAQHPIELVEADLTKDEGWNEAVKDCSYVIHIASPVPSSPPVNEDDILQPIVEGTKRVLQACADAGTIKRVVLTSSTFAIHGETTLEEDKVYNESDWTDTESTTLDSYSKSKTLGEKGAWEFIKELPDDKKFELAVINPGLVLGPVLSSTVSSSNEIVKKLLERGIPMVPRINLSVCDVRDVAEAHLKAMTTPSANGQRYIISTQNVWLKDIALILCKEFKPQGYRIPTMNAPYFALWLNSFIDKSVRPVLPRIGKEYKFDNTRMKEVLEINPLDLTQTIVDTAYSLIEHGIVKKSKKYKQGKKEEEDQPVEEEKKTEEEIKQEGKSKEKVENNSGDKNEKEKPTELEPEDKPEKVDDEQAKSEIEATEK</sequence>
<organism evidence="5 6">
    <name type="scientific">Limulus polyphemus</name>
    <name type="common">Atlantic horseshoe crab</name>
    <dbReference type="NCBI Taxonomy" id="6850"/>
    <lineage>
        <taxon>Eukaryota</taxon>
        <taxon>Metazoa</taxon>
        <taxon>Ecdysozoa</taxon>
        <taxon>Arthropoda</taxon>
        <taxon>Chelicerata</taxon>
        <taxon>Merostomata</taxon>
        <taxon>Xiphosura</taxon>
        <taxon>Limulidae</taxon>
        <taxon>Limulus</taxon>
    </lineage>
</organism>
<evidence type="ECO:0000256" key="1">
    <source>
        <dbReference type="ARBA" id="ARBA00023002"/>
    </source>
</evidence>
<evidence type="ECO:0000256" key="3">
    <source>
        <dbReference type="SAM" id="MobiDB-lite"/>
    </source>
</evidence>
<dbReference type="PANTHER" id="PTHR10366">
    <property type="entry name" value="NAD DEPENDENT EPIMERASE/DEHYDRATASE"/>
    <property type="match status" value="1"/>
</dbReference>
<keyword evidence="5" id="KW-1185">Reference proteome</keyword>
<dbReference type="InterPro" id="IPR050425">
    <property type="entry name" value="NAD(P)_dehydrat-like"/>
</dbReference>
<gene>
    <name evidence="6" type="primary">LOC106461626</name>
</gene>
<dbReference type="GeneID" id="106461626"/>
<keyword evidence="1" id="KW-0560">Oxidoreductase</keyword>
<dbReference type="Proteomes" id="UP000694941">
    <property type="component" value="Unplaced"/>
</dbReference>
<dbReference type="PANTHER" id="PTHR10366:SF564">
    <property type="entry name" value="STEROL-4-ALPHA-CARBOXYLATE 3-DEHYDROGENASE, DECARBOXYLATING"/>
    <property type="match status" value="1"/>
</dbReference>
<dbReference type="RefSeq" id="XP_013776919.1">
    <property type="nucleotide sequence ID" value="XM_013921465.2"/>
</dbReference>
<dbReference type="InterPro" id="IPR001509">
    <property type="entry name" value="Epimerase_deHydtase"/>
</dbReference>
<feature type="domain" description="NAD-dependent epimerase/dehydratase" evidence="4">
    <location>
        <begin position="10"/>
        <end position="255"/>
    </location>
</feature>
<evidence type="ECO:0000259" key="4">
    <source>
        <dbReference type="Pfam" id="PF01370"/>
    </source>
</evidence>
<name>A0ABM1B8F7_LIMPO</name>
<protein>
    <submittedName>
        <fullName evidence="6">Cinnamoyl-CoA reductase 1-like isoform X1</fullName>
    </submittedName>
</protein>
<dbReference type="CDD" id="cd05227">
    <property type="entry name" value="AR_SDR_e"/>
    <property type="match status" value="1"/>
</dbReference>